<keyword evidence="2" id="KW-1185">Reference proteome</keyword>
<accession>A0A147GM88</accession>
<reference evidence="1 2" key="1">
    <citation type="journal article" date="2016" name="Front. Microbiol.">
        <title>Genomic Resource of Rice Seed Associated Bacteria.</title>
        <authorList>
            <person name="Midha S."/>
            <person name="Bansal K."/>
            <person name="Sharma S."/>
            <person name="Kumar N."/>
            <person name="Patil P.P."/>
            <person name="Chaudhry V."/>
            <person name="Patil P.B."/>
        </authorList>
    </citation>
    <scope>NUCLEOTIDE SEQUENCE [LARGE SCALE GENOMIC DNA]</scope>
    <source>
        <strain evidence="1 2">NS331</strain>
    </source>
</reference>
<dbReference type="Proteomes" id="UP000072741">
    <property type="component" value="Unassembled WGS sequence"/>
</dbReference>
<sequence>MLAACQTLTQTQAPNDSERMFAAFSNLYDADPADPSMVEDLAKFCDGWQAAHEHEQEAGATANAFPLKMRDRPGAPTVARIREAFEKSIADTPALQAHTDCQAVMVEGVFSHYANVRTDILWIGFALGMRAAAMLAEEERQKPDSTLNVMARLLHDQITANQAAWIEWQHGAGAEAAMAWVQNGLIGPGHIPDEDEPYGREAQAWFDANCAEPLPQCFCGRPSNIGWMAQGFCCKAHHDQASGERAKVGAGCRQFR</sequence>
<name>A0A147GM88_9BURK</name>
<organism evidence="1 2">
    <name type="scientific">Pseudacidovorax intermedius</name>
    <dbReference type="NCBI Taxonomy" id="433924"/>
    <lineage>
        <taxon>Bacteria</taxon>
        <taxon>Pseudomonadati</taxon>
        <taxon>Pseudomonadota</taxon>
        <taxon>Betaproteobacteria</taxon>
        <taxon>Burkholderiales</taxon>
        <taxon>Comamonadaceae</taxon>
        <taxon>Pseudacidovorax</taxon>
    </lineage>
</organism>
<comment type="caution">
    <text evidence="1">The sequence shown here is derived from an EMBL/GenBank/DDBJ whole genome shotgun (WGS) entry which is preliminary data.</text>
</comment>
<proteinExistence type="predicted"/>
<dbReference type="EMBL" id="LDSL01000172">
    <property type="protein sequence ID" value="KTT14746.1"/>
    <property type="molecule type" value="Genomic_DNA"/>
</dbReference>
<evidence type="ECO:0000313" key="1">
    <source>
        <dbReference type="EMBL" id="KTT14746.1"/>
    </source>
</evidence>
<evidence type="ECO:0000313" key="2">
    <source>
        <dbReference type="Proteomes" id="UP000072741"/>
    </source>
</evidence>
<dbReference type="AlphaFoldDB" id="A0A147GM88"/>
<protein>
    <submittedName>
        <fullName evidence="1">Uncharacterized protein</fullName>
    </submittedName>
</protein>
<gene>
    <name evidence="1" type="ORF">NS331_22615</name>
</gene>